<dbReference type="SUPFAM" id="SSF53474">
    <property type="entry name" value="alpha/beta-Hydrolases"/>
    <property type="match status" value="1"/>
</dbReference>
<dbReference type="Pfam" id="PF12697">
    <property type="entry name" value="Abhydrolase_6"/>
    <property type="match status" value="1"/>
</dbReference>
<keyword evidence="3" id="KW-1185">Reference proteome</keyword>
<dbReference type="Proteomes" id="UP001177023">
    <property type="component" value="Unassembled WGS sequence"/>
</dbReference>
<name>A0AA36C3B3_9BILA</name>
<dbReference type="InterPro" id="IPR029058">
    <property type="entry name" value="AB_hydrolase_fold"/>
</dbReference>
<dbReference type="AlphaFoldDB" id="A0AA36C3B3"/>
<dbReference type="GO" id="GO:0016020">
    <property type="term" value="C:membrane"/>
    <property type="evidence" value="ECO:0007669"/>
    <property type="project" value="TreeGrafter"/>
</dbReference>
<feature type="domain" description="AB hydrolase-1" evidence="1">
    <location>
        <begin position="31"/>
        <end position="246"/>
    </location>
</feature>
<comment type="caution">
    <text evidence="2">The sequence shown here is derived from an EMBL/GenBank/DDBJ whole genome shotgun (WGS) entry which is preliminary data.</text>
</comment>
<dbReference type="PANTHER" id="PTHR43798:SF33">
    <property type="entry name" value="HYDROLASE, PUTATIVE (AFU_ORTHOLOGUE AFUA_2G14860)-RELATED"/>
    <property type="match status" value="1"/>
</dbReference>
<feature type="non-terminal residue" evidence="2">
    <location>
        <position position="252"/>
    </location>
</feature>
<protein>
    <recommendedName>
        <fullName evidence="1">AB hydrolase-1 domain-containing protein</fullName>
    </recommendedName>
</protein>
<dbReference type="Gene3D" id="3.40.50.1820">
    <property type="entry name" value="alpha/beta hydrolase"/>
    <property type="match status" value="1"/>
</dbReference>
<reference evidence="2" key="1">
    <citation type="submission" date="2023-06" db="EMBL/GenBank/DDBJ databases">
        <authorList>
            <person name="Delattre M."/>
        </authorList>
    </citation>
    <scope>NUCLEOTIDE SEQUENCE</scope>
    <source>
        <strain evidence="2">AF72</strain>
    </source>
</reference>
<dbReference type="PANTHER" id="PTHR43798">
    <property type="entry name" value="MONOACYLGLYCEROL LIPASE"/>
    <property type="match status" value="1"/>
</dbReference>
<dbReference type="EMBL" id="CATQJA010000067">
    <property type="protein sequence ID" value="CAJ0557630.1"/>
    <property type="molecule type" value="Genomic_DNA"/>
</dbReference>
<gene>
    <name evidence="2" type="ORF">MSPICULIGERA_LOCUS388</name>
</gene>
<sequence>MTIVGSHPILLADGRRLATARSGSGSTTVIAASGLGKSKEDWQHLAPHIENDATLIAYDRAGHGSSDPRTTPYDLNGMADDLLQLVQSVEGPVVLVGHSYGGPLVRRAAESLPSEKVKGVVLVDESVERLAQSAPWISRASVSLKYSRRVIAAAFSRPGNGERHPVHAARTALREAREFLPSLADLSLRSPDLSGVPATTISAKRSDLTLLREHEAAIASAESPRTVIADSDSHYLHHVSPELVADEIRRYL</sequence>
<evidence type="ECO:0000313" key="2">
    <source>
        <dbReference type="EMBL" id="CAJ0557630.1"/>
    </source>
</evidence>
<dbReference type="InterPro" id="IPR050266">
    <property type="entry name" value="AB_hydrolase_sf"/>
</dbReference>
<organism evidence="2 3">
    <name type="scientific">Mesorhabditis spiculigera</name>
    <dbReference type="NCBI Taxonomy" id="96644"/>
    <lineage>
        <taxon>Eukaryota</taxon>
        <taxon>Metazoa</taxon>
        <taxon>Ecdysozoa</taxon>
        <taxon>Nematoda</taxon>
        <taxon>Chromadorea</taxon>
        <taxon>Rhabditida</taxon>
        <taxon>Rhabditina</taxon>
        <taxon>Rhabditomorpha</taxon>
        <taxon>Rhabditoidea</taxon>
        <taxon>Rhabditidae</taxon>
        <taxon>Mesorhabditinae</taxon>
        <taxon>Mesorhabditis</taxon>
    </lineage>
</organism>
<proteinExistence type="predicted"/>
<accession>A0AA36C3B3</accession>
<dbReference type="InterPro" id="IPR000073">
    <property type="entry name" value="AB_hydrolase_1"/>
</dbReference>
<evidence type="ECO:0000259" key="1">
    <source>
        <dbReference type="Pfam" id="PF12697"/>
    </source>
</evidence>
<evidence type="ECO:0000313" key="3">
    <source>
        <dbReference type="Proteomes" id="UP001177023"/>
    </source>
</evidence>